<dbReference type="GO" id="GO:0042026">
    <property type="term" value="P:protein refolding"/>
    <property type="evidence" value="ECO:0007669"/>
    <property type="project" value="TreeGrafter"/>
</dbReference>
<reference evidence="12" key="1">
    <citation type="submission" date="2018-06" db="EMBL/GenBank/DDBJ databases">
        <authorList>
            <person name="Zhirakovskaya E."/>
        </authorList>
    </citation>
    <scope>NUCLEOTIDE SEQUENCE</scope>
</reference>
<dbReference type="Pfam" id="PF00684">
    <property type="entry name" value="DnaJ_CXXCXGXG"/>
    <property type="match status" value="1"/>
</dbReference>
<dbReference type="FunFam" id="2.60.260.20:FF:000005">
    <property type="entry name" value="Chaperone protein dnaJ 1, mitochondrial"/>
    <property type="match status" value="1"/>
</dbReference>
<dbReference type="InterPro" id="IPR036410">
    <property type="entry name" value="HSP_DnaJ_Cys-rich_dom_sf"/>
</dbReference>
<evidence type="ECO:0000259" key="10">
    <source>
        <dbReference type="PROSITE" id="PS50076"/>
    </source>
</evidence>
<dbReference type="CDD" id="cd10719">
    <property type="entry name" value="DnaJ_zf"/>
    <property type="match status" value="1"/>
</dbReference>
<protein>
    <submittedName>
        <fullName evidence="12">Chaperone protein DnaJ</fullName>
    </submittedName>
</protein>
<evidence type="ECO:0000256" key="4">
    <source>
        <dbReference type="ARBA" id="ARBA00022737"/>
    </source>
</evidence>
<dbReference type="SMART" id="SM00271">
    <property type="entry name" value="DnaJ"/>
    <property type="match status" value="1"/>
</dbReference>
<proteinExistence type="inferred from homology"/>
<dbReference type="EMBL" id="UOGL01000493">
    <property type="protein sequence ID" value="VAX40911.1"/>
    <property type="molecule type" value="Genomic_DNA"/>
</dbReference>
<dbReference type="Gene3D" id="2.60.260.20">
    <property type="entry name" value="Urease metallochaperone UreE, N-terminal domain"/>
    <property type="match status" value="2"/>
</dbReference>
<dbReference type="PROSITE" id="PS00636">
    <property type="entry name" value="DNAJ_1"/>
    <property type="match status" value="1"/>
</dbReference>
<evidence type="ECO:0000256" key="8">
    <source>
        <dbReference type="ARBA" id="ARBA00023186"/>
    </source>
</evidence>
<dbReference type="GO" id="GO:0031072">
    <property type="term" value="F:heat shock protein binding"/>
    <property type="evidence" value="ECO:0007669"/>
    <property type="project" value="InterPro"/>
</dbReference>
<dbReference type="GO" id="GO:0009408">
    <property type="term" value="P:response to heat"/>
    <property type="evidence" value="ECO:0007669"/>
    <property type="project" value="InterPro"/>
</dbReference>
<dbReference type="InterPro" id="IPR001305">
    <property type="entry name" value="HSP_DnaJ_Cys-rich_dom"/>
</dbReference>
<dbReference type="GO" id="GO:0006260">
    <property type="term" value="P:DNA replication"/>
    <property type="evidence" value="ECO:0007669"/>
    <property type="project" value="UniProtKB-KW"/>
</dbReference>
<dbReference type="GO" id="GO:0008270">
    <property type="term" value="F:zinc ion binding"/>
    <property type="evidence" value="ECO:0007669"/>
    <property type="project" value="UniProtKB-KW"/>
</dbReference>
<dbReference type="NCBIfam" id="NF008035">
    <property type="entry name" value="PRK10767.1"/>
    <property type="match status" value="1"/>
</dbReference>
<evidence type="ECO:0000313" key="12">
    <source>
        <dbReference type="EMBL" id="VAX40911.1"/>
    </source>
</evidence>
<dbReference type="PROSITE" id="PS50076">
    <property type="entry name" value="DNAJ_2"/>
    <property type="match status" value="1"/>
</dbReference>
<dbReference type="InterPro" id="IPR036869">
    <property type="entry name" value="J_dom_sf"/>
</dbReference>
<dbReference type="InterPro" id="IPR012724">
    <property type="entry name" value="DnaJ"/>
</dbReference>
<dbReference type="GO" id="GO:0051082">
    <property type="term" value="F:unfolded protein binding"/>
    <property type="evidence" value="ECO:0007669"/>
    <property type="project" value="InterPro"/>
</dbReference>
<dbReference type="HAMAP" id="MF_01152">
    <property type="entry name" value="DnaJ"/>
    <property type="match status" value="1"/>
</dbReference>
<dbReference type="AlphaFoldDB" id="A0A3B1DPY3"/>
<dbReference type="NCBIfam" id="TIGR02349">
    <property type="entry name" value="DnaJ_bact"/>
    <property type="match status" value="1"/>
</dbReference>
<feature type="domain" description="J" evidence="10">
    <location>
        <begin position="6"/>
        <end position="71"/>
    </location>
</feature>
<dbReference type="Gene3D" id="1.10.287.110">
    <property type="entry name" value="DnaJ domain"/>
    <property type="match status" value="1"/>
</dbReference>
<keyword evidence="5" id="KW-0863">Zinc-finger</keyword>
<evidence type="ECO:0000256" key="2">
    <source>
        <dbReference type="ARBA" id="ARBA00022705"/>
    </source>
</evidence>
<evidence type="ECO:0000256" key="5">
    <source>
        <dbReference type="ARBA" id="ARBA00022771"/>
    </source>
</evidence>
<dbReference type="PANTHER" id="PTHR43096:SF48">
    <property type="entry name" value="CHAPERONE PROTEIN DNAJ"/>
    <property type="match status" value="1"/>
</dbReference>
<dbReference type="InterPro" id="IPR018253">
    <property type="entry name" value="DnaJ_domain_CS"/>
</dbReference>
<dbReference type="SUPFAM" id="SSF49493">
    <property type="entry name" value="HSP40/DnaJ peptide-binding domain"/>
    <property type="match status" value="2"/>
</dbReference>
<dbReference type="InterPro" id="IPR002939">
    <property type="entry name" value="DnaJ_C"/>
</dbReference>
<dbReference type="GO" id="GO:0005524">
    <property type="term" value="F:ATP binding"/>
    <property type="evidence" value="ECO:0007669"/>
    <property type="project" value="InterPro"/>
</dbReference>
<keyword evidence="4" id="KW-0677">Repeat</keyword>
<dbReference type="FunFam" id="2.10.230.10:FF:000002">
    <property type="entry name" value="Molecular chaperone DnaJ"/>
    <property type="match status" value="1"/>
</dbReference>
<evidence type="ECO:0000256" key="3">
    <source>
        <dbReference type="ARBA" id="ARBA00022723"/>
    </source>
</evidence>
<dbReference type="SUPFAM" id="SSF57938">
    <property type="entry name" value="DnaJ/Hsp40 cysteine-rich domain"/>
    <property type="match status" value="1"/>
</dbReference>
<sequence>MASQRCYYEILSVSQEASDGEIKQAYKKLAIKYHPDRNKGDDEAIEKFKEASEAFEVLNDPQKKAGYDRYGHQGVPGAGAGFHDVSDIFDAFGDMFGGIFGGGGRRQQRGPQPRRGAHLQTSIQLEFKEASTGCNRDVELQRHQHCETCEGSGAAPGSKPEQCDYCGGAGRVVQSQGFFQMQTACPACKGEGTVVRDKCTDCRGEGLMPERVTLDVAVPAGVDNGMQLCLRGEGEPGQNGGPRGDLYVNIHLKEHPFFQREGQHLTCQIPISYSQIALGTELDVPTLNGPHTLTIPAGTQPDEIFQLKREGMPDPHSGARGDLFVQMQLEVPKKLEVRQEELLRELAEIEQVHVSEHRQSFFEKLKHYFISEEEDES</sequence>
<evidence type="ECO:0000256" key="9">
    <source>
        <dbReference type="SAM" id="MobiDB-lite"/>
    </source>
</evidence>
<dbReference type="CDD" id="cd10747">
    <property type="entry name" value="DnaJ_C"/>
    <property type="match status" value="1"/>
</dbReference>
<keyword evidence="8" id="KW-0143">Chaperone</keyword>
<evidence type="ECO:0000256" key="1">
    <source>
        <dbReference type="ARBA" id="ARBA00022490"/>
    </source>
</evidence>
<name>A0A3B1DPY3_9ZZZZ</name>
<dbReference type="FunFam" id="1.10.287.110:FF:000034">
    <property type="entry name" value="Chaperone protein DnaJ"/>
    <property type="match status" value="1"/>
</dbReference>
<dbReference type="Pfam" id="PF01556">
    <property type="entry name" value="DnaJ_C"/>
    <property type="match status" value="1"/>
</dbReference>
<keyword evidence="2" id="KW-0235">DNA replication</keyword>
<dbReference type="InterPro" id="IPR008971">
    <property type="entry name" value="HSP40/DnaJ_pept-bd"/>
</dbReference>
<keyword evidence="3" id="KW-0479">Metal-binding</keyword>
<keyword evidence="7" id="KW-0346">Stress response</keyword>
<keyword evidence="6" id="KW-0862">Zinc</keyword>
<dbReference type="Gene3D" id="2.10.230.10">
    <property type="entry name" value="Heat shock protein DnaJ, cysteine-rich domain"/>
    <property type="match status" value="1"/>
</dbReference>
<gene>
    <name evidence="12" type="ORF">MNBD_PLANCTO02-2264</name>
</gene>
<dbReference type="GO" id="GO:0005737">
    <property type="term" value="C:cytoplasm"/>
    <property type="evidence" value="ECO:0007669"/>
    <property type="project" value="TreeGrafter"/>
</dbReference>
<dbReference type="CDD" id="cd06257">
    <property type="entry name" value="DnaJ"/>
    <property type="match status" value="1"/>
</dbReference>
<dbReference type="SUPFAM" id="SSF46565">
    <property type="entry name" value="Chaperone J-domain"/>
    <property type="match status" value="1"/>
</dbReference>
<dbReference type="PANTHER" id="PTHR43096">
    <property type="entry name" value="DNAJ HOMOLOG 1, MITOCHONDRIAL-RELATED"/>
    <property type="match status" value="1"/>
</dbReference>
<evidence type="ECO:0000256" key="7">
    <source>
        <dbReference type="ARBA" id="ARBA00023016"/>
    </source>
</evidence>
<organism evidence="12">
    <name type="scientific">hydrothermal vent metagenome</name>
    <dbReference type="NCBI Taxonomy" id="652676"/>
    <lineage>
        <taxon>unclassified sequences</taxon>
        <taxon>metagenomes</taxon>
        <taxon>ecological metagenomes</taxon>
    </lineage>
</organism>
<feature type="domain" description="CR-type" evidence="11">
    <location>
        <begin position="133"/>
        <end position="211"/>
    </location>
</feature>
<dbReference type="PROSITE" id="PS51188">
    <property type="entry name" value="ZF_CR"/>
    <property type="match status" value="1"/>
</dbReference>
<dbReference type="Pfam" id="PF00226">
    <property type="entry name" value="DnaJ"/>
    <property type="match status" value="1"/>
</dbReference>
<evidence type="ECO:0000259" key="11">
    <source>
        <dbReference type="PROSITE" id="PS51188"/>
    </source>
</evidence>
<evidence type="ECO:0000256" key="6">
    <source>
        <dbReference type="ARBA" id="ARBA00022833"/>
    </source>
</evidence>
<dbReference type="PRINTS" id="PR00625">
    <property type="entry name" value="JDOMAIN"/>
</dbReference>
<dbReference type="InterPro" id="IPR001623">
    <property type="entry name" value="DnaJ_domain"/>
</dbReference>
<keyword evidence="1" id="KW-0963">Cytoplasm</keyword>
<accession>A0A3B1DPY3</accession>
<feature type="region of interest" description="Disordered" evidence="9">
    <location>
        <begin position="100"/>
        <end position="119"/>
    </location>
</feature>